<dbReference type="Pfam" id="PF17517">
    <property type="entry name" value="IgGFc_binding"/>
    <property type="match status" value="1"/>
</dbReference>
<dbReference type="InterPro" id="IPR045829">
    <property type="entry name" value="PKD_6"/>
</dbReference>
<gene>
    <name evidence="3" type="ORF">IFO69_04350</name>
</gene>
<organism evidence="3 4">
    <name type="scientific">Echinicola arenosa</name>
    <dbReference type="NCBI Taxonomy" id="2774144"/>
    <lineage>
        <taxon>Bacteria</taxon>
        <taxon>Pseudomonadati</taxon>
        <taxon>Bacteroidota</taxon>
        <taxon>Cytophagia</taxon>
        <taxon>Cytophagales</taxon>
        <taxon>Cyclobacteriaceae</taxon>
        <taxon>Echinicola</taxon>
    </lineage>
</organism>
<proteinExistence type="predicted"/>
<reference evidence="3 4" key="1">
    <citation type="submission" date="2020-09" db="EMBL/GenBank/DDBJ databases">
        <title>Echinicola sp. CAU 1574 isolated from sand of Sido Beach.</title>
        <authorList>
            <person name="Kim W."/>
        </authorList>
    </citation>
    <scope>NUCLEOTIDE SEQUENCE [LARGE SCALE GENOMIC DNA]</scope>
    <source>
        <strain evidence="3 4">CAU 1574</strain>
    </source>
</reference>
<dbReference type="InterPro" id="IPR035234">
    <property type="entry name" value="IgGFc-bd_N"/>
</dbReference>
<keyword evidence="4" id="KW-1185">Reference proteome</keyword>
<evidence type="ECO:0000313" key="4">
    <source>
        <dbReference type="Proteomes" id="UP000647133"/>
    </source>
</evidence>
<name>A0ABR9AGS7_9BACT</name>
<dbReference type="PROSITE" id="PS51257">
    <property type="entry name" value="PROKAR_LIPOPROTEIN"/>
    <property type="match status" value="1"/>
</dbReference>
<keyword evidence="1" id="KW-0732">Signal</keyword>
<dbReference type="Proteomes" id="UP000647133">
    <property type="component" value="Unassembled WGS sequence"/>
</dbReference>
<dbReference type="InterPro" id="IPR035986">
    <property type="entry name" value="PKD_dom_sf"/>
</dbReference>
<protein>
    <submittedName>
        <fullName evidence="3">Gliding motility-associated C-terminal domain-containing protein</fullName>
    </submittedName>
</protein>
<dbReference type="Pfam" id="PF13585">
    <property type="entry name" value="CHU_C"/>
    <property type="match status" value="1"/>
</dbReference>
<dbReference type="PANTHER" id="PTHR46534">
    <property type="entry name" value="IGGFC_BINDING DOMAIN-CONTAINING PROTEIN"/>
    <property type="match status" value="1"/>
</dbReference>
<feature type="domain" description="PKD" evidence="2">
    <location>
        <begin position="481"/>
        <end position="514"/>
    </location>
</feature>
<dbReference type="SUPFAM" id="SSF49299">
    <property type="entry name" value="PKD domain"/>
    <property type="match status" value="1"/>
</dbReference>
<dbReference type="Pfam" id="PF19408">
    <property type="entry name" value="PKD_6"/>
    <property type="match status" value="1"/>
</dbReference>
<sequence>MPNSKRNFLFFLLLFSCRLVLGQSSTIGKEFWVGFMENFGTEEGLHNDAVIIITADEKTSGAIEYMGHSASFDLEKGEQYVLRVNTGDLDLLHRKSGVVENKGVFISASGNIAVHAMNEMVRTADGTVVLPINVLGKDYYITTHKEVAPFSSTLLVVAIENNTEIEITTSVNSISGNKAGIPLLIKLNRGQSYQIKSDGDLTGSHIRVVGGNVGDCKKIAVFGGSRCTWVGDCDACDVLFQQAYPVGSWGKSFVHIALKERTSGEMVKVLASEDDTQVKVNGEDKGSINKGQYITLDFEPDESSKIETSKPTSVTVFSRGVGCNDAQIPELAGIGDPFMITYSPSEQFLKELTFNSLKLPSISNHYVNIVVKSGDQNKTILDGRNIGSSFSPLPGDTDFWIARINVPEGVHHLVNSEGFAAYLYGFGFRESYGYAAGASLDNLNMDIEYDYPFEVIGDKIACLDQEGVWSINTNNSNFTYFEWDFGDGSPLKIGQEVLHTYATPGKYNIRVTAAISPNSCDGQEEAFFETEVLETNAKLIGNTSVCPDVEQIMYYVEDKQHIGKVEYEAIGGEVLETYGDSVLVRWGEANPNAKLILRPFSINGCPGNLIQLDVQINSILDVSAPIGPKEVCYDPEVVHVYEIIAPVSGRSFQWEVIGGFIASGQGTSRIEVIWNHPNIIGEVHYVAIGPEGDSCSGTSPSINVKVADRLADVLVTDVECSGENTGRIELNLTDENLIYSFFWEHDPNLSGAIAENLKAGYYTVIVKEEEGCSQTIKGIEVKEHIPQIRMPTGFDPRQVSGFEGVSKCDVAFELKIYSRWGELIYSGSESWDGKMNGKEAPLGKYIYLIKYNYSYHETLHVKEEKGSFTLIR</sequence>
<dbReference type="EMBL" id="JACYTQ010000001">
    <property type="protein sequence ID" value="MBD8487973.1"/>
    <property type="molecule type" value="Genomic_DNA"/>
</dbReference>
<evidence type="ECO:0000256" key="1">
    <source>
        <dbReference type="SAM" id="SignalP"/>
    </source>
</evidence>
<feature type="signal peptide" evidence="1">
    <location>
        <begin position="1"/>
        <end position="22"/>
    </location>
</feature>
<feature type="chain" id="PRO_5047327730" evidence="1">
    <location>
        <begin position="23"/>
        <end position="872"/>
    </location>
</feature>
<dbReference type="InterPro" id="IPR000601">
    <property type="entry name" value="PKD_dom"/>
</dbReference>
<dbReference type="PROSITE" id="PS50093">
    <property type="entry name" value="PKD"/>
    <property type="match status" value="1"/>
</dbReference>
<dbReference type="Gene3D" id="2.60.40.10">
    <property type="entry name" value="Immunoglobulins"/>
    <property type="match status" value="1"/>
</dbReference>
<dbReference type="PANTHER" id="PTHR46534:SF1">
    <property type="entry name" value="IGGFC-BINDING PROTEIN N-TERMINAL DOMAIN-CONTAINING PROTEIN"/>
    <property type="match status" value="1"/>
</dbReference>
<evidence type="ECO:0000313" key="3">
    <source>
        <dbReference type="EMBL" id="MBD8487973.1"/>
    </source>
</evidence>
<dbReference type="CDD" id="cd00146">
    <property type="entry name" value="PKD"/>
    <property type="match status" value="1"/>
</dbReference>
<dbReference type="Pfam" id="PF18911">
    <property type="entry name" value="PKD_4"/>
    <property type="match status" value="1"/>
</dbReference>
<accession>A0ABR9AGS7</accession>
<evidence type="ECO:0000259" key="2">
    <source>
        <dbReference type="PROSITE" id="PS50093"/>
    </source>
</evidence>
<dbReference type="RefSeq" id="WP_192008661.1">
    <property type="nucleotide sequence ID" value="NZ_JACYTQ010000001.1"/>
</dbReference>
<comment type="caution">
    <text evidence="3">The sequence shown here is derived from an EMBL/GenBank/DDBJ whole genome shotgun (WGS) entry which is preliminary data.</text>
</comment>
<dbReference type="InterPro" id="IPR013783">
    <property type="entry name" value="Ig-like_fold"/>
</dbReference>